<evidence type="ECO:0000313" key="1">
    <source>
        <dbReference type="EMBL" id="SVD46579.1"/>
    </source>
</evidence>
<reference evidence="1" key="1">
    <citation type="submission" date="2018-05" db="EMBL/GenBank/DDBJ databases">
        <authorList>
            <person name="Lanie J.A."/>
            <person name="Ng W.-L."/>
            <person name="Kazmierczak K.M."/>
            <person name="Andrzejewski T.M."/>
            <person name="Davidsen T.M."/>
            <person name="Wayne K.J."/>
            <person name="Tettelin H."/>
            <person name="Glass J.I."/>
            <person name="Rusch D."/>
            <person name="Podicherti R."/>
            <person name="Tsui H.-C.T."/>
            <person name="Winkler M.E."/>
        </authorList>
    </citation>
    <scope>NUCLEOTIDE SEQUENCE</scope>
</reference>
<gene>
    <name evidence="1" type="ORF">METZ01_LOCUS399433</name>
</gene>
<proteinExistence type="predicted"/>
<sequence length="104" mass="11888">MNTLQLNAEVKSQVQKSARQVFYRDELYYWTISKNDSTLAHAFLDNVLGKSMPITFLVLLNTKGEIISSEVIKYREAYGGEVGNKNWLSQFIHFSDTSDYSVGK</sequence>
<protein>
    <submittedName>
        <fullName evidence="1">Uncharacterized protein</fullName>
    </submittedName>
</protein>
<name>A0A382VJ76_9ZZZZ</name>
<accession>A0A382VJ76</accession>
<dbReference type="AlphaFoldDB" id="A0A382VJ76"/>
<dbReference type="EMBL" id="UINC01152410">
    <property type="protein sequence ID" value="SVD46579.1"/>
    <property type="molecule type" value="Genomic_DNA"/>
</dbReference>
<organism evidence="1">
    <name type="scientific">marine metagenome</name>
    <dbReference type="NCBI Taxonomy" id="408172"/>
    <lineage>
        <taxon>unclassified sequences</taxon>
        <taxon>metagenomes</taxon>
        <taxon>ecological metagenomes</taxon>
    </lineage>
</organism>
<feature type="non-terminal residue" evidence="1">
    <location>
        <position position="104"/>
    </location>
</feature>